<accession>A0A1C3P4C7</accession>
<gene>
    <name evidence="1" type="ORF">FDG2_4235</name>
</gene>
<dbReference type="EMBL" id="FLUV01001770">
    <property type="protein sequence ID" value="SBW24636.1"/>
    <property type="molecule type" value="Genomic_DNA"/>
</dbReference>
<name>A0A1C3P4C7_9ACTN</name>
<proteinExistence type="predicted"/>
<organism evidence="1 2">
    <name type="scientific">Candidatus Protofrankia californiensis</name>
    <dbReference type="NCBI Taxonomy" id="1839754"/>
    <lineage>
        <taxon>Bacteria</taxon>
        <taxon>Bacillati</taxon>
        <taxon>Actinomycetota</taxon>
        <taxon>Actinomycetes</taxon>
        <taxon>Frankiales</taxon>
        <taxon>Frankiaceae</taxon>
        <taxon>Protofrankia</taxon>
    </lineage>
</organism>
<dbReference type="Proteomes" id="UP000199013">
    <property type="component" value="Unassembled WGS sequence"/>
</dbReference>
<protein>
    <submittedName>
        <fullName evidence="1">Uncharacterized protein</fullName>
    </submittedName>
</protein>
<sequence>MGGEQCIYALIAFDGRQAKSVSEVVLAFESPAAANNFADANGIGDYTVGPVRFSGSPAAPVVRWRRVTA</sequence>
<evidence type="ECO:0000313" key="1">
    <source>
        <dbReference type="EMBL" id="SBW24636.1"/>
    </source>
</evidence>
<reference evidence="2" key="1">
    <citation type="submission" date="2016-02" db="EMBL/GenBank/DDBJ databases">
        <authorList>
            <person name="Wibberg D."/>
        </authorList>
    </citation>
    <scope>NUCLEOTIDE SEQUENCE [LARGE SCALE GENOMIC DNA]</scope>
</reference>
<keyword evidence="2" id="KW-1185">Reference proteome</keyword>
<evidence type="ECO:0000313" key="2">
    <source>
        <dbReference type="Proteomes" id="UP000199013"/>
    </source>
</evidence>
<dbReference type="AlphaFoldDB" id="A0A1C3P4C7"/>